<accession>A0A1J4KPS6</accession>
<comment type="caution">
    <text evidence="1">The sequence shown here is derived from an EMBL/GenBank/DDBJ whole genome shotgun (WGS) entry which is preliminary data.</text>
</comment>
<proteinExistence type="predicted"/>
<organism evidence="1 2">
    <name type="scientific">Tritrichomonas foetus</name>
    <dbReference type="NCBI Taxonomy" id="1144522"/>
    <lineage>
        <taxon>Eukaryota</taxon>
        <taxon>Metamonada</taxon>
        <taxon>Parabasalia</taxon>
        <taxon>Tritrichomonadida</taxon>
        <taxon>Tritrichomonadidae</taxon>
        <taxon>Tritrichomonas</taxon>
    </lineage>
</organism>
<dbReference type="VEuPathDB" id="TrichDB:TRFO_16625"/>
<name>A0A1J4KPS6_9EUKA</name>
<dbReference type="EMBL" id="MLAK01000544">
    <property type="protein sequence ID" value="OHT13295.1"/>
    <property type="molecule type" value="Genomic_DNA"/>
</dbReference>
<dbReference type="Proteomes" id="UP000179807">
    <property type="component" value="Unassembled WGS sequence"/>
</dbReference>
<dbReference type="AlphaFoldDB" id="A0A1J4KPS6"/>
<dbReference type="GeneID" id="94833799"/>
<reference evidence="1" key="1">
    <citation type="submission" date="2016-10" db="EMBL/GenBank/DDBJ databases">
        <authorList>
            <person name="Benchimol M."/>
            <person name="Almeida L.G."/>
            <person name="Vasconcelos A.T."/>
            <person name="Perreira-Neves A."/>
            <person name="Rosa I.A."/>
            <person name="Tasca T."/>
            <person name="Bogo M.R."/>
            <person name="de Souza W."/>
        </authorList>
    </citation>
    <scope>NUCLEOTIDE SEQUENCE [LARGE SCALE GENOMIC DNA]</scope>
    <source>
        <strain evidence="1">K</strain>
    </source>
</reference>
<gene>
    <name evidence="1" type="ORF">TRFO_16625</name>
</gene>
<keyword evidence="2" id="KW-1185">Reference proteome</keyword>
<dbReference type="OrthoDB" id="10575991at2759"/>
<protein>
    <submittedName>
        <fullName evidence="1">Uncharacterized protein</fullName>
    </submittedName>
</protein>
<evidence type="ECO:0000313" key="1">
    <source>
        <dbReference type="EMBL" id="OHT13295.1"/>
    </source>
</evidence>
<dbReference type="RefSeq" id="XP_068366431.1">
    <property type="nucleotide sequence ID" value="XM_068499095.1"/>
</dbReference>
<sequence>MSRFCSAMVLCEQTSDSLTYLKAVNPADFDFENDLDIIINNAFYSIERMPDLIYSFVAREYFCYNWVLEGGDSLHSIIILSRLNIPSLYFTFFNTLREELPKNKNEVDPLVIFDYAYSLITSWKWVARYKVLVHYPKNTCYLELNKNTIFFPEFNPYKYFQFKEVDEMWKALLTGSGLHIVAENPEILSAATYAACSLLDPIQFLEKVLITMNPDDERLQHTNDYGIISTTPNVEIDSLRNIGLAVEAKLLNPGFDIEAARNDLQSKTCSIIDVLVSLMDRVLRTNPYNDILEAPYITDDLENLFDMSKENSKFRILPPIAFRKMEYTKSIASYRRGILFRSSFRHNFLSMKPEEALRGMSKQHLMVISNQLDKLAKKFETDKHFVSVINVHKKIIKKSL</sequence>
<evidence type="ECO:0000313" key="2">
    <source>
        <dbReference type="Proteomes" id="UP000179807"/>
    </source>
</evidence>